<feature type="domain" description="Carrier" evidence="15">
    <location>
        <begin position="4091"/>
        <end position="4166"/>
    </location>
</feature>
<keyword evidence="7" id="KW-0808">Transferase</keyword>
<dbReference type="SUPFAM" id="SSF56801">
    <property type="entry name" value="Acetyl-CoA synthetase-like"/>
    <property type="match status" value="2"/>
</dbReference>
<evidence type="ECO:0000259" key="16">
    <source>
        <dbReference type="PROSITE" id="PS52004"/>
    </source>
</evidence>
<dbReference type="Proteomes" id="UP001155163">
    <property type="component" value="Unassembled WGS sequence"/>
</dbReference>
<dbReference type="Gene3D" id="3.30.300.30">
    <property type="match status" value="2"/>
</dbReference>
<evidence type="ECO:0000256" key="9">
    <source>
        <dbReference type="ARBA" id="ARBA00022832"/>
    </source>
</evidence>
<dbReference type="NCBIfam" id="TIGR01733">
    <property type="entry name" value="AA-adenyl-dom"/>
    <property type="match status" value="1"/>
</dbReference>
<dbReference type="PROSITE" id="PS52004">
    <property type="entry name" value="KS3_2"/>
    <property type="match status" value="1"/>
</dbReference>
<keyword evidence="11" id="KW-0511">Multifunctional enzyme</keyword>
<evidence type="ECO:0000256" key="8">
    <source>
        <dbReference type="ARBA" id="ARBA00022737"/>
    </source>
</evidence>
<dbReference type="InterPro" id="IPR001227">
    <property type="entry name" value="Ac_transferase_dom_sf"/>
</dbReference>
<dbReference type="InterPro" id="IPR013968">
    <property type="entry name" value="PKS_KR"/>
</dbReference>
<dbReference type="InterPro" id="IPR006162">
    <property type="entry name" value="Ppantetheine_attach_site"/>
</dbReference>
<dbReference type="PROSITE" id="PS50075">
    <property type="entry name" value="CARRIER"/>
    <property type="match status" value="4"/>
</dbReference>
<dbReference type="InterPro" id="IPR001242">
    <property type="entry name" value="Condensation_dom"/>
</dbReference>
<feature type="region of interest" description="Disordered" evidence="13">
    <location>
        <begin position="4167"/>
        <end position="4201"/>
    </location>
</feature>
<dbReference type="EMBL" id="JALQCX010000050">
    <property type="protein sequence ID" value="MCK9817097.1"/>
    <property type="molecule type" value="Genomic_DNA"/>
</dbReference>
<proteinExistence type="inferred from homology"/>
<evidence type="ECO:0000256" key="6">
    <source>
        <dbReference type="ARBA" id="ARBA00022598"/>
    </source>
</evidence>
<dbReference type="CDD" id="cd05274">
    <property type="entry name" value="KR_FAS_SDR_x"/>
    <property type="match status" value="1"/>
</dbReference>
<dbReference type="InterPro" id="IPR009081">
    <property type="entry name" value="PP-bd_ACP"/>
</dbReference>
<dbReference type="Pfam" id="PF02801">
    <property type="entry name" value="Ketoacyl-synt_C"/>
    <property type="match status" value="1"/>
</dbReference>
<dbReference type="InterPro" id="IPR023213">
    <property type="entry name" value="CAT-like_dom_sf"/>
</dbReference>
<dbReference type="SUPFAM" id="SSF53901">
    <property type="entry name" value="Thiolase-like"/>
    <property type="match status" value="1"/>
</dbReference>
<comment type="similarity">
    <text evidence="12">In the C-terminal section; belongs to the NRP synthetase family.</text>
</comment>
<dbReference type="Pfam" id="PF16197">
    <property type="entry name" value="KAsynt_C_assoc"/>
    <property type="match status" value="1"/>
</dbReference>
<dbReference type="CDD" id="cd00833">
    <property type="entry name" value="PKS"/>
    <property type="match status" value="1"/>
</dbReference>
<evidence type="ECO:0000313" key="17">
    <source>
        <dbReference type="EMBL" id="MCK9817097.1"/>
    </source>
</evidence>
<dbReference type="Gene3D" id="3.40.50.150">
    <property type="entry name" value="Vaccinia Virus protein VP39"/>
    <property type="match status" value="1"/>
</dbReference>
<keyword evidence="6" id="KW-0436">Ligase</keyword>
<dbReference type="SMART" id="SM01294">
    <property type="entry name" value="PKS_PP_betabranch"/>
    <property type="match status" value="1"/>
</dbReference>
<keyword evidence="9" id="KW-0276">Fatty acid metabolism</keyword>
<dbReference type="InterPro" id="IPR042099">
    <property type="entry name" value="ANL_N_sf"/>
</dbReference>
<dbReference type="Pfam" id="PF00109">
    <property type="entry name" value="ketoacyl-synt"/>
    <property type="match status" value="1"/>
</dbReference>
<dbReference type="Pfam" id="PF08242">
    <property type="entry name" value="Methyltransf_12"/>
    <property type="match status" value="1"/>
</dbReference>
<keyword evidence="18" id="KW-1185">Reference proteome</keyword>
<comment type="caution">
    <text evidence="17">The sequence shown here is derived from an EMBL/GenBank/DDBJ whole genome shotgun (WGS) entry which is preliminary data.</text>
</comment>
<evidence type="ECO:0000256" key="12">
    <source>
        <dbReference type="ARBA" id="ARBA00029443"/>
    </source>
</evidence>
<dbReference type="Pfam" id="PF00550">
    <property type="entry name" value="PP-binding"/>
    <property type="match status" value="4"/>
</dbReference>
<reference evidence="17 18" key="2">
    <citation type="journal article" date="2023" name="Plant Pathol.">
        <title>Dismantling and reorganizing Pseudomonas marginalis sensu#lato.</title>
        <authorList>
            <person name="Sawada H."/>
            <person name="Fujikawa T."/>
            <person name="Satou M."/>
        </authorList>
    </citation>
    <scope>NUCLEOTIDE SEQUENCE [LARGE SCALE GENOMIC DNA]</scope>
    <source>
        <strain evidence="17 18">MAFF 302046</strain>
    </source>
</reference>
<dbReference type="Pfam" id="PF00668">
    <property type="entry name" value="Condensation"/>
    <property type="match status" value="2"/>
</dbReference>
<feature type="compositionally biased region" description="Basic and acidic residues" evidence="13">
    <location>
        <begin position="4179"/>
        <end position="4201"/>
    </location>
</feature>
<dbReference type="Pfam" id="PF00698">
    <property type="entry name" value="Acyl_transf_1"/>
    <property type="match status" value="1"/>
</dbReference>
<feature type="domain" description="Carrier" evidence="15">
    <location>
        <begin position="3538"/>
        <end position="3613"/>
    </location>
</feature>
<keyword evidence="8" id="KW-0677">Repeat</keyword>
<dbReference type="PROSITE" id="PS00455">
    <property type="entry name" value="AMP_BINDING"/>
    <property type="match status" value="2"/>
</dbReference>
<evidence type="ECO:0000256" key="13">
    <source>
        <dbReference type="SAM" id="MobiDB-lite"/>
    </source>
</evidence>
<keyword evidence="14" id="KW-0812">Transmembrane</keyword>
<evidence type="ECO:0000256" key="2">
    <source>
        <dbReference type="ARBA" id="ARBA00005194"/>
    </source>
</evidence>
<dbReference type="InterPro" id="IPR018201">
    <property type="entry name" value="Ketoacyl_synth_AS"/>
</dbReference>
<dbReference type="PROSITE" id="PS00606">
    <property type="entry name" value="KS3_1"/>
    <property type="match status" value="1"/>
</dbReference>
<dbReference type="SUPFAM" id="SSF53335">
    <property type="entry name" value="S-adenosyl-L-methionine-dependent methyltransferases"/>
    <property type="match status" value="1"/>
</dbReference>
<dbReference type="SMART" id="SM00823">
    <property type="entry name" value="PKS_PP"/>
    <property type="match status" value="4"/>
</dbReference>
<dbReference type="RefSeq" id="WP_268263287.1">
    <property type="nucleotide sequence ID" value="NZ_JALQCX010000050.1"/>
</dbReference>
<dbReference type="InterPro" id="IPR020845">
    <property type="entry name" value="AMP-binding_CS"/>
</dbReference>
<dbReference type="InterPro" id="IPR036291">
    <property type="entry name" value="NAD(P)-bd_dom_sf"/>
</dbReference>
<feature type="transmembrane region" description="Helical" evidence="14">
    <location>
        <begin position="218"/>
        <end position="241"/>
    </location>
</feature>
<dbReference type="InterPro" id="IPR014030">
    <property type="entry name" value="Ketoacyl_synth_N"/>
</dbReference>
<dbReference type="PANTHER" id="PTHR43775">
    <property type="entry name" value="FATTY ACID SYNTHASE"/>
    <property type="match status" value="1"/>
</dbReference>
<dbReference type="SMART" id="SM00825">
    <property type="entry name" value="PKS_KS"/>
    <property type="match status" value="1"/>
</dbReference>
<dbReference type="SUPFAM" id="SSF47336">
    <property type="entry name" value="ACP-like"/>
    <property type="match status" value="4"/>
</dbReference>
<dbReference type="InterPro" id="IPR020841">
    <property type="entry name" value="PKS_Beta-ketoAc_synthase_dom"/>
</dbReference>
<dbReference type="Pfam" id="PF08659">
    <property type="entry name" value="KR"/>
    <property type="match status" value="1"/>
</dbReference>
<dbReference type="Gene3D" id="3.40.47.10">
    <property type="match status" value="1"/>
</dbReference>
<dbReference type="InterPro" id="IPR016035">
    <property type="entry name" value="Acyl_Trfase/lysoPLipase"/>
</dbReference>
<dbReference type="Gene3D" id="3.40.366.10">
    <property type="entry name" value="Malonyl-Coenzyme A Acyl Carrier Protein, domain 2"/>
    <property type="match status" value="1"/>
</dbReference>
<dbReference type="InterPro" id="IPR036736">
    <property type="entry name" value="ACP-like_sf"/>
</dbReference>
<feature type="region of interest" description="Disordered" evidence="13">
    <location>
        <begin position="3519"/>
        <end position="3540"/>
    </location>
</feature>
<dbReference type="CDD" id="cd02440">
    <property type="entry name" value="AdoMet_MTases"/>
    <property type="match status" value="1"/>
</dbReference>
<evidence type="ECO:0000313" key="18">
    <source>
        <dbReference type="Proteomes" id="UP001155163"/>
    </source>
</evidence>
<keyword evidence="14" id="KW-1133">Transmembrane helix</keyword>
<evidence type="ECO:0000256" key="4">
    <source>
        <dbReference type="ARBA" id="ARBA00022450"/>
    </source>
</evidence>
<dbReference type="InterPro" id="IPR040097">
    <property type="entry name" value="FAAL/FAAC"/>
</dbReference>
<dbReference type="InterPro" id="IPR013217">
    <property type="entry name" value="Methyltransf_12"/>
</dbReference>
<dbReference type="InterPro" id="IPR014043">
    <property type="entry name" value="Acyl_transferase_dom"/>
</dbReference>
<feature type="domain" description="Carrier" evidence="15">
    <location>
        <begin position="618"/>
        <end position="696"/>
    </location>
</feature>
<feature type="domain" description="Ketosynthase family 3 (KS3)" evidence="16">
    <location>
        <begin position="716"/>
        <end position="1135"/>
    </location>
</feature>
<evidence type="ECO:0000256" key="14">
    <source>
        <dbReference type="SAM" id="Phobius"/>
    </source>
</evidence>
<dbReference type="Gene3D" id="3.30.559.10">
    <property type="entry name" value="Chloramphenicol acetyltransferase-like domain"/>
    <property type="match status" value="2"/>
</dbReference>
<dbReference type="SUPFAM" id="SSF51735">
    <property type="entry name" value="NAD(P)-binding Rossmann-fold domains"/>
    <property type="match status" value="2"/>
</dbReference>
<keyword evidence="10" id="KW-0443">Lipid metabolism</keyword>
<dbReference type="SMART" id="SM00822">
    <property type="entry name" value="PKS_KR"/>
    <property type="match status" value="1"/>
</dbReference>
<evidence type="ECO:0000256" key="1">
    <source>
        <dbReference type="ARBA" id="ARBA00001957"/>
    </source>
</evidence>
<dbReference type="Gene3D" id="3.40.50.12780">
    <property type="entry name" value="N-terminal domain of ligase-like"/>
    <property type="match status" value="2"/>
</dbReference>
<dbReference type="Pfam" id="PF00501">
    <property type="entry name" value="AMP-binding"/>
    <property type="match status" value="2"/>
</dbReference>
<dbReference type="SMART" id="SM00827">
    <property type="entry name" value="PKS_AT"/>
    <property type="match status" value="1"/>
</dbReference>
<dbReference type="InterPro" id="IPR016039">
    <property type="entry name" value="Thiolase-like"/>
</dbReference>
<name>A0ABT0JME6_9PSED</name>
<protein>
    <submittedName>
        <fullName evidence="17">Amino acid adenylation domain-containing protein</fullName>
    </submittedName>
</protein>
<reference evidence="17 18" key="1">
    <citation type="journal article" date="2022" name="Int. J. Syst. Evol. Microbiol.">
        <title>Pseudomonas aegrilactucae sp. nov. and Pseudomonas morbosilactucae sp. nov., pathogens causing bacterial rot of lettuce in Japan.</title>
        <authorList>
            <person name="Sawada H."/>
            <person name="Fujikawa T."/>
            <person name="Satou M."/>
        </authorList>
    </citation>
    <scope>NUCLEOTIDE SEQUENCE [LARGE SCALE GENOMIC DNA]</scope>
    <source>
        <strain evidence="17 18">MAFF 302046</strain>
    </source>
</reference>
<dbReference type="Gene3D" id="3.30.70.3290">
    <property type="match status" value="1"/>
</dbReference>
<evidence type="ECO:0000256" key="11">
    <source>
        <dbReference type="ARBA" id="ARBA00023268"/>
    </source>
</evidence>
<dbReference type="InterPro" id="IPR014031">
    <property type="entry name" value="Ketoacyl_synth_C"/>
</dbReference>
<dbReference type="SUPFAM" id="SSF52777">
    <property type="entry name" value="CoA-dependent acyltransferases"/>
    <property type="match status" value="4"/>
</dbReference>
<keyword evidence="4" id="KW-0596">Phosphopantetheine</keyword>
<dbReference type="InterPro" id="IPR025110">
    <property type="entry name" value="AMP-bd_C"/>
</dbReference>
<comment type="cofactor">
    <cofactor evidence="1">
        <name>pantetheine 4'-phosphate</name>
        <dbReference type="ChEBI" id="CHEBI:47942"/>
    </cofactor>
</comment>
<comment type="pathway">
    <text evidence="2">Lipid metabolism; fatty acid biosynthesis.</text>
</comment>
<keyword evidence="14" id="KW-0472">Membrane</keyword>
<dbReference type="InterPro" id="IPR016036">
    <property type="entry name" value="Malonyl_transacylase_ACP-bd"/>
</dbReference>
<organism evidence="17 18">
    <name type="scientific">Pseudomonas morbosilactucae</name>
    <dbReference type="NCBI Taxonomy" id="2938197"/>
    <lineage>
        <taxon>Bacteria</taxon>
        <taxon>Pseudomonadati</taxon>
        <taxon>Pseudomonadota</taxon>
        <taxon>Gammaproteobacteria</taxon>
        <taxon>Pseudomonadales</taxon>
        <taxon>Pseudomonadaceae</taxon>
        <taxon>Pseudomonas</taxon>
    </lineage>
</organism>
<dbReference type="CDD" id="cd19535">
    <property type="entry name" value="Cyc_NRPS"/>
    <property type="match status" value="2"/>
</dbReference>
<dbReference type="Gene3D" id="3.40.50.720">
    <property type="entry name" value="NAD(P)-binding Rossmann-like Domain"/>
    <property type="match status" value="1"/>
</dbReference>
<dbReference type="Gene3D" id="3.30.559.30">
    <property type="entry name" value="Nonribosomal peptide synthetase, condensation domain"/>
    <property type="match status" value="2"/>
</dbReference>
<dbReference type="InterPro" id="IPR029063">
    <property type="entry name" value="SAM-dependent_MTases_sf"/>
</dbReference>
<dbReference type="SUPFAM" id="SSF52151">
    <property type="entry name" value="FabD/lysophospholipase-like"/>
    <property type="match status" value="1"/>
</dbReference>
<dbReference type="SUPFAM" id="SSF55048">
    <property type="entry name" value="Probable ACP-binding domain of malonyl-CoA ACP transacylase"/>
    <property type="match status" value="1"/>
</dbReference>
<dbReference type="InterPro" id="IPR010071">
    <property type="entry name" value="AA_adenyl_dom"/>
</dbReference>
<dbReference type="InterPro" id="IPR057737">
    <property type="entry name" value="Condensation_MtbB-like"/>
</dbReference>
<sequence length="4201" mass="456270">MTIRTVETLAHYATLVDCIEHHAQHQPHHEALCFVGKPGGPDLRLSYSELSRQVRACAAHLQQQGLSGQTALILFPSGIDYVIALLGCLYAGVIGVPVNLPGVSRVRRVLPKVADITRDCRATAVITSRGIQQSCSDDLHAFAAQHQLQILHTDELASDPSAWVHPPLNGESTAFLQYTSGSTGEPKGVVNLHGALLRNLQFLAQLTRPQDRAPQDTAVVSWLPLFHDLGLIMGILLPLAYGNRAVYMSPMAFMADPLRWLEVASAERATALPCPSFALRLCAEQAALATPQRLAQLDLSSLRCVMPAAEPVLPSQIQAFQAAFGAYGLAAHAIKPAYGLAEATLLVSASVEDGPVTQIDVETNALAQGDAIVQPAPLQPVAPGWRRYVSNGSAYDGQDVRIVDPDSHATLAERQVGEIWINGPCIAGGYWDKAELNQQLFKAHTPEAPGREFLRTGDLGFLHDGHLYVTGRLKDMLLFRGQCHYPNDIEVTSGTAHAANVAESGAAFSIALQGDDECEGLVVVQETLKQAGDDAQVYQTIAAQVRGAIAQEHQLATQVVVLIRKGTLPRTTSGKVRRRAVRDAYLAGELQSLWVDAQGSVPQSNPRLVALQALNPQAQHTHLVAWLAEQTAATLGTVAARAIAPDASLFNYGLDSLSAVRLGAQAAQAWGLAVAEEVLFEQPTLNQLAAWLLKQLSPEVQAEPTALREQPPAAPQAPIAIIGMAFRLPGANGQDANTDEAFWNLLQTAGCAIRPMPSERFRTPTDIPGFGAYLNAVDQFDAAFFGMSPRESMNTDPQQRLLLETAWHALEDAGLRPTRLRGSDSAVFVGIGTGDYGHIPFISGEDSHFDAYWGTGTSFAAACGRLSYTFGWEGPSMAVDTACSASHSALHLAVQSLRAGECGMALSAGVKLQLLPEVDHVLHKAGMLALDGRCKTLDASADGYVRGEGCVVLVLKRLSDALADGDEVRAVIRGTTVRQDGAGSSLSAPNGDAQRRLLQRALNSANLVPGDIDYVELHGTGTRLGDPIEYQSVADVFKGRAEDDPLWLGSVKTNIGHLEAAAGAAGIVKTVLALEHGLIPAAVALQQINPLVNLAAIPAHVPTRLSPWPLRQAIRRAGVTSYGFAGTISHIILEQAPAASAAPTGSDSEAPALFVLSARSEKSLRQLATAYHSALAQPCNLSALANAMAHRRDAHEYRIALVASQAEELRDALQRVASAPQLDEPVARAPRVGFLFTGQGSQYAGMTAGLYAHQPLFRQALDAVDAALQPHLGESIIALMHDVGAEERLRQTAMAQPALFATGYALATMWQGLGVTPALMVGHSIGEFAAMVIAGSLTLADAARLIVQRGALMQALQESGSMLAAMLPQAEAEACLANLPSSLAEQVSIAAINGPHDVVFSGSRAAIEQLRSTLESQGRHSRELAVSHAFHSPLLVPMLEAWREACSTVQGLAPQVAVISTLSGEPLLQAPDADYWVAHARQPVRFAQALERAAADCDVLLEIGAHAVLGAMAQRNQQSQQWSHPVPCVASLRRGGEDLRSVLEACASLYQSGQVLDLDALWPGAQASARQLPRYPFDRQSYWLEYDEDAPRTPLALQPQPQRAAAHPVDLYRLQWEAFEPQRETATPVCWLVADDASLGNRLMAQLESAGHSVHNLSPQQWHAEAAHVQDQDLLIYLGGVRAQATEANAVLASRHVWHLTECVRSLQRAGKKPRIVLPTLAAQSLDGQPCDPLQAALSGASRPLSLEYAGPQWVQLDLAAALDDNALVAQIAAALPVLLSVFGKEETLALRDGQWSRPRLTPQPASDLTTSASVRSDCVYLVAGAYGALGRHTTDWLVANGARHLLLLARRAAPAGWQARLQLLRAQGVRIEHLDCDVGDAAQVASAFAHIDQNGDTLAGIFHCAGTSRFNDLASLTEEDCSTVTHAKIAGAWHLHQHSQQRALDWFVCFTSISGVWGSRLQVPYGGANAFQDALIRNRRAQGLPGLAVAWGPWGGGAGMSEVDDSLLQLLRAAGIKRLAPSRYLATLGPLLAHPHLSTDGTWVAVEVDWQQFVPLFALYNPSSTFERCFAQSAKTLSTSDLSTASSLAQMNPVERREAVHGFVIAELARTLRVAPAQLEDHIELLKLGMDSILVMDFSRRCESGLGVRCELKAIFERNTPGGLTEYLLEQLQSNDAQAAPTTDEVIVADPLNAAQPFRLTELQHAYWIGRQGHYALGGVACHAYLEADTQGGLDLDLLERCWNTLVKRHGALRIVIGEDGRQRILSQVPDYRLRIADLRTADATTVQAHFADWREHMSHQVMDAACWPLFDVRVTRLPDAGVRLHIGIDMLINDATSGQIIWEELAALYRAGNDSAVAGLAPFDISFRDYVLAKYETSQSRRAARDTAKAFWLQAIEALPPAPQLPLRTEALHQASPTFSRRQHRLSAPVWQRLRDFAANAGCTPASLLISVFGEVLAAWSSESRFTLNLTIFDRLPWHADVPRLLGDFTAVTLLPLDYSAPLGMAQRAAEVNGTVLDHLQHRAFSAVDVLREWNRGRERQDSIAMPVVFTSQLGMSDPTKGAAEASVLGTVTYGISQTPQVWLDHQACELEGALIYNWDAVEALFQPGVLDAMFEAYNHLLERLADDEQLWQQPVAALLPAAQIAVRRHINATDAEVSPLCLDQLFFTQAERSPQAVALITHSRQWTYAALASWSRRLAQGLLQHGVQRGDRVAVVMRKGAEQVAACLAIQAAGGAYVPVDADTPAARLAAIVQGSRIALILTQSDCLPIVQEMTEQLSVTVLDASPEAAQAWDDQTPYVFRDPLDHAYVIYTSGSTGTPKGVLIDHRGAVNTVLDINRRFGIDANDRVLGLSALYFDLSVYDMFGLFAVGGALVLPQPSGVRDPAHWLDMAQRHGVSVWNSVPALLELFLDEAAASGAALSHLKQVMLSGDWIALHLPPRLHAAAPQARLVAMGGATEASIWSNWFNVEAVAEHWSSIPYGYPLANQRYRVIDSRLRDCPDYVTGDLYIAGIGLALGYENDPTKTDASFIEHPDGERLYRTGDLARYWADGTLEFLGRRDFQVKIAGNRIELGEIESAMLRHPGVRDAVVDAVGPARGNKRLAAWVVPHAGDNPLFETLCSDGEHNRQRWAHLTEAAHGVMASGDTDTLEAFWALMDRMGQQMMRDTLQAAGSSLEAVRPSAEFGALVQSWAQTLAPATPADWAELTPAGERFGLPRSVLLRLRGGAEQRLSVLRGESSALELFYGADQTLAPEQMTRMNPLSAATLAGLAEVIRTCGEHLGRAVRILEIGARSGVATRELLNQLPLTALDYTLTDPAALLVEQARSEFDNAHWQACHSLSCRVFDAEQSAATQGMAEHEFDLVIAFNALHRTDDVPALLGRISSLLAPGGLLVAPEITRNSDFQLATVALLEGGYTRFADQRRETGLALLDAEQWCAAFDAAGFAQSAALSVDATNPGMHLLLARQVDRVSRFAPRRLIEHLATLLPAYMVPQSLMQLDRLPLSVTGKVMRQQLPRAEAGSRRQGSRRHAQQRSSGQVPAALVAIWEKLLGVEGLDASDEFFDLGGDSLIAVRLIERVRHELNAHVSLPDLFDHPQLAAFAERVAQAPAYEDALPALVPDPQNRYAPFPLTDVQQAYWIGRDESFELGGVSTHLYAEIEVDDVPFQALESAWQHLVARHDMLRAVIDEHGMQRVLEDVPPYAIAFTDLRQASSGSVSDWMGVLRLELSHEVPDTATWPLFTVRAAQMSDTRVRLFISLDNLVCDGRSMRTLLAEWSALARRPTETLAPLSASFRDYVLLAEQLELRTSYQRSLEYWQAKLATLPAGPALPQVNGAVIAPPHFTRREARLDATQWQALQAQASARNVTANALLLTAYGEVLSNWCRDRRFTLNLTLFNRPAVHADIDNLIGDFTSLVLLAFDGDTERAFEEQALTLQRQIWADLEHMQVSAVRVLREAARRNRRLEAVAMPVVFTSGLGVASRGDDGESWLGQFVYGISQTPQVWIDQQVVERDGELVFNWDSVDALFPDGLLDAMFASYHDLLLRLASDENVWRQPVQGSLPANRWAHQAPPQRASTAATATVELAADDALLQRLSQMLGALLGRDELPVHTNFFELGASSMDLIRLRRQLMDQLQLAVSVTDVFDHTSLAALAAHLGSLQSANGPATVEPLDVEQRRRTRLDNDRRRKRDQKSEL</sequence>
<dbReference type="Gene3D" id="1.10.1200.10">
    <property type="entry name" value="ACP-like"/>
    <property type="match status" value="4"/>
</dbReference>
<dbReference type="PROSITE" id="PS00012">
    <property type="entry name" value="PHOSPHOPANTETHEINE"/>
    <property type="match status" value="2"/>
</dbReference>
<evidence type="ECO:0000256" key="7">
    <source>
        <dbReference type="ARBA" id="ARBA00022679"/>
    </source>
</evidence>
<evidence type="ECO:0000256" key="5">
    <source>
        <dbReference type="ARBA" id="ARBA00022553"/>
    </source>
</evidence>
<feature type="transmembrane region" description="Helical" evidence="14">
    <location>
        <begin position="81"/>
        <end position="100"/>
    </location>
</feature>
<dbReference type="InterPro" id="IPR045851">
    <property type="entry name" value="AMP-bd_C_sf"/>
</dbReference>
<dbReference type="InterPro" id="IPR032821">
    <property type="entry name" value="PKS_assoc"/>
</dbReference>
<dbReference type="CDD" id="cd05931">
    <property type="entry name" value="FAAL"/>
    <property type="match status" value="1"/>
</dbReference>
<dbReference type="CDD" id="cd12114">
    <property type="entry name" value="A_NRPS_TlmIV_like"/>
    <property type="match status" value="1"/>
</dbReference>
<keyword evidence="5" id="KW-0597">Phosphoprotein</keyword>
<evidence type="ECO:0000256" key="10">
    <source>
        <dbReference type="ARBA" id="ARBA00023098"/>
    </source>
</evidence>
<gene>
    <name evidence="17" type="ORF">M1B35_23960</name>
</gene>
<dbReference type="InterPro" id="IPR020806">
    <property type="entry name" value="PKS_PP-bd"/>
</dbReference>
<dbReference type="Pfam" id="PF23024">
    <property type="entry name" value="AMP-dom_DIP2-like"/>
    <property type="match status" value="1"/>
</dbReference>
<feature type="domain" description="Carrier" evidence="15">
    <location>
        <begin position="2096"/>
        <end position="2173"/>
    </location>
</feature>
<comment type="similarity">
    <text evidence="3">Belongs to the short-chain dehydrogenases/reductases (SDR) family.</text>
</comment>
<dbReference type="InterPro" id="IPR057326">
    <property type="entry name" value="KR_dom"/>
</dbReference>
<evidence type="ECO:0000259" key="15">
    <source>
        <dbReference type="PROSITE" id="PS50075"/>
    </source>
</evidence>
<dbReference type="PANTHER" id="PTHR43775:SF37">
    <property type="entry name" value="SI:DKEY-61P9.11"/>
    <property type="match status" value="1"/>
</dbReference>
<accession>A0ABT0JME6</accession>
<dbReference type="InterPro" id="IPR050091">
    <property type="entry name" value="PKS_NRPS_Biosynth_Enz"/>
</dbReference>
<evidence type="ECO:0000256" key="3">
    <source>
        <dbReference type="ARBA" id="ARBA00006484"/>
    </source>
</evidence>
<dbReference type="InterPro" id="IPR000873">
    <property type="entry name" value="AMP-dep_synth/lig_dom"/>
</dbReference>